<dbReference type="Gene3D" id="1.10.240.10">
    <property type="entry name" value="Tyrosyl-Transfer RNA Synthetase"/>
    <property type="match status" value="1"/>
</dbReference>
<evidence type="ECO:0000256" key="6">
    <source>
        <dbReference type="ARBA" id="ARBA00022917"/>
    </source>
</evidence>
<dbReference type="SUPFAM" id="SSF55174">
    <property type="entry name" value="Alpha-L RNA-binding motif"/>
    <property type="match status" value="1"/>
</dbReference>
<dbReference type="PRINTS" id="PR01040">
    <property type="entry name" value="TRNASYNTHTYR"/>
</dbReference>
<evidence type="ECO:0000256" key="9">
    <source>
        <dbReference type="NCBIfam" id="TIGR00234"/>
    </source>
</evidence>
<evidence type="ECO:0000256" key="4">
    <source>
        <dbReference type="ARBA" id="ARBA00022840"/>
    </source>
</evidence>
<name>A0ABY0FPI7_9BACT</name>
<dbReference type="Gene3D" id="3.40.50.620">
    <property type="entry name" value="HUPs"/>
    <property type="match status" value="1"/>
</dbReference>
<evidence type="ECO:0000256" key="11">
    <source>
        <dbReference type="RuleBase" id="RU363036"/>
    </source>
</evidence>
<dbReference type="CDD" id="cd00805">
    <property type="entry name" value="TyrRS_core"/>
    <property type="match status" value="1"/>
</dbReference>
<comment type="similarity">
    <text evidence="11">Belongs to the class-I aminoacyl-tRNA synthetase family.</text>
</comment>
<dbReference type="GO" id="GO:0004831">
    <property type="term" value="F:tyrosine-tRNA ligase activity"/>
    <property type="evidence" value="ECO:0007669"/>
    <property type="project" value="UniProtKB-EC"/>
</dbReference>
<protein>
    <recommendedName>
        <fullName evidence="1 9">Tyrosine--tRNA ligase</fullName>
        <ecNumber evidence="1 9">6.1.1.1</ecNumber>
    </recommendedName>
</protein>
<dbReference type="InterPro" id="IPR001412">
    <property type="entry name" value="aa-tRNA-synth_I_CS"/>
</dbReference>
<dbReference type="InterPro" id="IPR002307">
    <property type="entry name" value="Tyr-tRNA-ligase"/>
</dbReference>
<evidence type="ECO:0000313" key="14">
    <source>
        <dbReference type="Proteomes" id="UP001191019"/>
    </source>
</evidence>
<keyword evidence="4 11" id="KW-0067">ATP-binding</keyword>
<sequence>MNLSEELIYRGFTAETTIKDPKVLDNRESKKFYWGADPSADSLTIGNLAALMMCACFIRHGYQPYLLVGGATGQIGDPKENSERDLKSLDEVEHNKRCIKSQIERIINSTDITMVDNYDWFKNINYLDFLREVGKAFSMTQLLDRQFVQNRIGTGGSGISYAEFSYTLIQGYDFLHLFREHGVSLQLCGADQYGNCTSGIHLIKRLENADADVWSTPLVIDPVTGRKFGKSEGNAVWLASSDNGSGNYTSIFDFYQFWLNQPDSSVEYLLKIYTLLNKNDIETTIRRHSEHPEDRFAQKTLAKNVTEIVHGKENAKAIENLTNLLFDKNTNFADFSTDEISEFANFLPTISKNVSLVDALTITNLAESKKKAREFISAGAISINGTKITEDITLNQTAVIKKGKNKFAVVK</sequence>
<dbReference type="InterPro" id="IPR014729">
    <property type="entry name" value="Rossmann-like_a/b/a_fold"/>
</dbReference>
<dbReference type="Proteomes" id="UP001191019">
    <property type="component" value="Unassembled WGS sequence"/>
</dbReference>
<dbReference type="EMBL" id="PRLM01000001">
    <property type="protein sequence ID" value="RYC75128.1"/>
    <property type="molecule type" value="Genomic_DNA"/>
</dbReference>
<keyword evidence="2 11" id="KW-0436">Ligase</keyword>
<dbReference type="NCBIfam" id="TIGR00234">
    <property type="entry name" value="tyrS"/>
    <property type="match status" value="1"/>
</dbReference>
<accession>A0ABY0FPI7</accession>
<dbReference type="PANTHER" id="PTHR11766">
    <property type="entry name" value="TYROSYL-TRNA SYNTHETASE"/>
    <property type="match status" value="1"/>
</dbReference>
<feature type="domain" description="Tyrosine--tRNA ligase SYY-like C-terminal" evidence="12">
    <location>
        <begin position="351"/>
        <end position="409"/>
    </location>
</feature>
<keyword evidence="7 11" id="KW-0030">Aminoacyl-tRNA synthetase</keyword>
<evidence type="ECO:0000256" key="10">
    <source>
        <dbReference type="PROSITE-ProRule" id="PRU00182"/>
    </source>
</evidence>
<evidence type="ECO:0000256" key="2">
    <source>
        <dbReference type="ARBA" id="ARBA00022598"/>
    </source>
</evidence>
<dbReference type="InterPro" id="IPR036986">
    <property type="entry name" value="S4_RNA-bd_sf"/>
</dbReference>
<evidence type="ECO:0000256" key="7">
    <source>
        <dbReference type="ARBA" id="ARBA00023146"/>
    </source>
</evidence>
<dbReference type="EC" id="6.1.1.1" evidence="1 9"/>
<dbReference type="Gene3D" id="3.10.290.10">
    <property type="entry name" value="RNA-binding S4 domain"/>
    <property type="match status" value="1"/>
</dbReference>
<dbReference type="PROSITE" id="PS50889">
    <property type="entry name" value="S4"/>
    <property type="match status" value="1"/>
</dbReference>
<reference evidence="13 14" key="1">
    <citation type="journal article" date="2018" name="bioRxiv">
        <title>Evidence of independent acquisition and adaption of ultra-small bacteria to human hosts across the highly diverse yet reduced genomes of the phylum Saccharibacteria.</title>
        <authorList>
            <person name="McLean J.S."/>
            <person name="Bor B."/>
            <person name="To T.T."/>
            <person name="Liu Q."/>
            <person name="Kearns K.A."/>
            <person name="Solden L.M."/>
            <person name="Wrighton K.C."/>
            <person name="He X."/>
            <person name="Shi W."/>
        </authorList>
    </citation>
    <scope>NUCLEOTIDE SEQUENCE [LARGE SCALE GENOMIC DNA]</scope>
    <source>
        <strain evidence="13 14">TM7_G3_2_Rum_HOT_351B</strain>
    </source>
</reference>
<dbReference type="SUPFAM" id="SSF52374">
    <property type="entry name" value="Nucleotidylyl transferase"/>
    <property type="match status" value="1"/>
</dbReference>
<proteinExistence type="inferred from homology"/>
<evidence type="ECO:0000313" key="13">
    <source>
        <dbReference type="EMBL" id="RYC75128.1"/>
    </source>
</evidence>
<evidence type="ECO:0000256" key="1">
    <source>
        <dbReference type="ARBA" id="ARBA00013160"/>
    </source>
</evidence>
<keyword evidence="5 10" id="KW-0694">RNA-binding</keyword>
<keyword evidence="3 11" id="KW-0547">Nucleotide-binding</keyword>
<evidence type="ECO:0000259" key="12">
    <source>
        <dbReference type="Pfam" id="PF22421"/>
    </source>
</evidence>
<evidence type="ECO:0000256" key="3">
    <source>
        <dbReference type="ARBA" id="ARBA00022741"/>
    </source>
</evidence>
<dbReference type="InterPro" id="IPR002305">
    <property type="entry name" value="aa-tRNA-synth_Ic"/>
</dbReference>
<comment type="caution">
    <text evidence="13">The sequence shown here is derived from an EMBL/GenBank/DDBJ whole genome shotgun (WGS) entry which is preliminary data.</text>
</comment>
<dbReference type="Pfam" id="PF22421">
    <property type="entry name" value="SYY_C-terminal"/>
    <property type="match status" value="1"/>
</dbReference>
<dbReference type="Pfam" id="PF00579">
    <property type="entry name" value="tRNA-synt_1b"/>
    <property type="match status" value="1"/>
</dbReference>
<evidence type="ECO:0000256" key="8">
    <source>
        <dbReference type="ARBA" id="ARBA00048248"/>
    </source>
</evidence>
<evidence type="ECO:0000256" key="5">
    <source>
        <dbReference type="ARBA" id="ARBA00022884"/>
    </source>
</evidence>
<organism evidence="13 14">
    <name type="scientific">Candidatus Nanosyncoccus alces</name>
    <dbReference type="NCBI Taxonomy" id="2171997"/>
    <lineage>
        <taxon>Bacteria</taxon>
        <taxon>Candidatus Saccharimonadota</taxon>
        <taxon>Candidatus Nanosyncoccalia</taxon>
        <taxon>Candidatus Nanosyncoccales</taxon>
        <taxon>Candidatus Nanosyncoccaceae</taxon>
        <taxon>Candidatus Nanosyncoccus</taxon>
    </lineage>
</organism>
<dbReference type="RefSeq" id="WP_129734274.1">
    <property type="nucleotide sequence ID" value="NZ_PRLM01000001.1"/>
</dbReference>
<dbReference type="InterPro" id="IPR024088">
    <property type="entry name" value="Tyr-tRNA-ligase_bac-type"/>
</dbReference>
<dbReference type="CDD" id="cd00165">
    <property type="entry name" value="S4"/>
    <property type="match status" value="1"/>
</dbReference>
<keyword evidence="14" id="KW-1185">Reference proteome</keyword>
<dbReference type="PANTHER" id="PTHR11766:SF0">
    <property type="entry name" value="TYROSINE--TRNA LIGASE, MITOCHONDRIAL"/>
    <property type="match status" value="1"/>
</dbReference>
<reference evidence="13 14" key="2">
    <citation type="journal article" date="2020" name="Cell Rep.">
        <title>Acquisition and Adaptation of Ultra-small Parasitic Reduced Genome Bacteria to Mammalian Hosts.</title>
        <authorList>
            <person name="McLean J.S."/>
            <person name="Bor B."/>
            <person name="Kerns K.A."/>
            <person name="Liu Q."/>
            <person name="To T.T."/>
            <person name="Solden L."/>
            <person name="Hendrickson E.L."/>
            <person name="Wrighton K."/>
            <person name="Shi W."/>
            <person name="He X."/>
        </authorList>
    </citation>
    <scope>NUCLEOTIDE SEQUENCE [LARGE SCALE GENOMIC DNA]</scope>
    <source>
        <strain evidence="13 14">TM7_G3_2_Rum_HOT_351B</strain>
    </source>
</reference>
<dbReference type="PROSITE" id="PS00178">
    <property type="entry name" value="AA_TRNA_LIGASE_I"/>
    <property type="match status" value="1"/>
</dbReference>
<dbReference type="InterPro" id="IPR054608">
    <property type="entry name" value="SYY-like_C"/>
</dbReference>
<gene>
    <name evidence="13" type="primary">tyrS</name>
    <name evidence="13" type="ORF">G3RUM_00068</name>
</gene>
<comment type="catalytic activity">
    <reaction evidence="8">
        <text>tRNA(Tyr) + L-tyrosine + ATP = L-tyrosyl-tRNA(Tyr) + AMP + diphosphate + H(+)</text>
        <dbReference type="Rhea" id="RHEA:10220"/>
        <dbReference type="Rhea" id="RHEA-COMP:9706"/>
        <dbReference type="Rhea" id="RHEA-COMP:9707"/>
        <dbReference type="ChEBI" id="CHEBI:15378"/>
        <dbReference type="ChEBI" id="CHEBI:30616"/>
        <dbReference type="ChEBI" id="CHEBI:33019"/>
        <dbReference type="ChEBI" id="CHEBI:58315"/>
        <dbReference type="ChEBI" id="CHEBI:78442"/>
        <dbReference type="ChEBI" id="CHEBI:78536"/>
        <dbReference type="ChEBI" id="CHEBI:456215"/>
        <dbReference type="EC" id="6.1.1.1"/>
    </reaction>
</comment>
<keyword evidence="6 11" id="KW-0648">Protein biosynthesis</keyword>